<evidence type="ECO:0000256" key="4">
    <source>
        <dbReference type="PROSITE-ProRule" id="PRU00510"/>
    </source>
</evidence>
<keyword evidence="3" id="KW-0862">Zinc</keyword>
<accession>A0A3D9T4R5</accession>
<feature type="domain" description="Zinc finger DksA/TraR C4-type" evidence="5">
    <location>
        <begin position="79"/>
        <end position="114"/>
    </location>
</feature>
<keyword evidence="2" id="KW-0863">Zinc-finger</keyword>
<evidence type="ECO:0000256" key="1">
    <source>
        <dbReference type="ARBA" id="ARBA00022723"/>
    </source>
</evidence>
<evidence type="ECO:0000256" key="2">
    <source>
        <dbReference type="ARBA" id="ARBA00022771"/>
    </source>
</evidence>
<dbReference type="PANTHER" id="PTHR33823:SF2">
    <property type="entry name" value="RNA POLYMERASE-BINDING TRANSCRIPTION FACTOR DKSA"/>
    <property type="match status" value="1"/>
</dbReference>
<dbReference type="PANTHER" id="PTHR33823">
    <property type="entry name" value="RNA POLYMERASE-BINDING TRANSCRIPTION FACTOR DKSA-RELATED"/>
    <property type="match status" value="1"/>
</dbReference>
<dbReference type="EMBL" id="QTTT01000001">
    <property type="protein sequence ID" value="REE98801.1"/>
    <property type="molecule type" value="Genomic_DNA"/>
</dbReference>
<dbReference type="AlphaFoldDB" id="A0A3D9T4R5"/>
<dbReference type="Proteomes" id="UP000256661">
    <property type="component" value="Unassembled WGS sequence"/>
</dbReference>
<protein>
    <submittedName>
        <fullName evidence="6">TraR/DksA family transcriptional regulator</fullName>
    </submittedName>
</protein>
<dbReference type="Pfam" id="PF01258">
    <property type="entry name" value="zf-dskA_traR"/>
    <property type="match status" value="1"/>
</dbReference>
<feature type="zinc finger region" description="dksA C4-type" evidence="4">
    <location>
        <begin position="84"/>
        <end position="108"/>
    </location>
</feature>
<organism evidence="6 7">
    <name type="scientific">Thermomonospora umbrina</name>
    <dbReference type="NCBI Taxonomy" id="111806"/>
    <lineage>
        <taxon>Bacteria</taxon>
        <taxon>Bacillati</taxon>
        <taxon>Actinomycetota</taxon>
        <taxon>Actinomycetes</taxon>
        <taxon>Streptosporangiales</taxon>
        <taxon>Thermomonosporaceae</taxon>
        <taxon>Thermomonospora</taxon>
    </lineage>
</organism>
<reference evidence="6 7" key="1">
    <citation type="submission" date="2018-08" db="EMBL/GenBank/DDBJ databases">
        <title>Sequencing the genomes of 1000 actinobacteria strains.</title>
        <authorList>
            <person name="Klenk H.-P."/>
        </authorList>
    </citation>
    <scope>NUCLEOTIDE SEQUENCE [LARGE SCALE GENOMIC DNA]</scope>
    <source>
        <strain evidence="6 7">DSM 43927</strain>
    </source>
</reference>
<comment type="caution">
    <text evidence="6">The sequence shown here is derived from an EMBL/GenBank/DDBJ whole genome shotgun (WGS) entry which is preliminary data.</text>
</comment>
<name>A0A3D9T4R5_9ACTN</name>
<dbReference type="Gene3D" id="1.20.120.910">
    <property type="entry name" value="DksA, coiled-coil domain"/>
    <property type="match status" value="1"/>
</dbReference>
<dbReference type="SUPFAM" id="SSF57716">
    <property type="entry name" value="Glucocorticoid receptor-like (DNA-binding domain)"/>
    <property type="match status" value="1"/>
</dbReference>
<proteinExistence type="predicted"/>
<dbReference type="GO" id="GO:0008270">
    <property type="term" value="F:zinc ion binding"/>
    <property type="evidence" value="ECO:0007669"/>
    <property type="project" value="UniProtKB-KW"/>
</dbReference>
<dbReference type="InterPro" id="IPR000962">
    <property type="entry name" value="Znf_DskA_TraR"/>
</dbReference>
<sequence>MGVRTTVDTSAARRRLEDMLADLDRSIALLRAAYGGGSDRHPADTVAHLMDVDQAEASLLTLGRQRNAVLAALQRISAGTYGRCVTCSVPVAEGRLEARPDAARCVPCQSRYDRARR</sequence>
<dbReference type="OrthoDB" id="1121111at2"/>
<evidence type="ECO:0000313" key="7">
    <source>
        <dbReference type="Proteomes" id="UP000256661"/>
    </source>
</evidence>
<keyword evidence="7" id="KW-1185">Reference proteome</keyword>
<gene>
    <name evidence="6" type="ORF">DFJ69_4299</name>
</gene>
<evidence type="ECO:0000256" key="3">
    <source>
        <dbReference type="ARBA" id="ARBA00022833"/>
    </source>
</evidence>
<dbReference type="PROSITE" id="PS51128">
    <property type="entry name" value="ZF_DKSA_2"/>
    <property type="match status" value="1"/>
</dbReference>
<evidence type="ECO:0000259" key="5">
    <source>
        <dbReference type="Pfam" id="PF01258"/>
    </source>
</evidence>
<dbReference type="RefSeq" id="WP_116024206.1">
    <property type="nucleotide sequence ID" value="NZ_QTTT01000001.1"/>
</dbReference>
<keyword evidence="1" id="KW-0479">Metal-binding</keyword>
<evidence type="ECO:0000313" key="6">
    <source>
        <dbReference type="EMBL" id="REE98801.1"/>
    </source>
</evidence>